<accession>A0ABV5NEW6</accession>
<comment type="similarity">
    <text evidence="3">Belongs to the gas vesicle GvpF/GvpL family.</text>
</comment>
<dbReference type="InterPro" id="IPR009430">
    <property type="entry name" value="GvpL/GvpF"/>
</dbReference>
<proteinExistence type="inferred from homology"/>
<keyword evidence="6" id="KW-1185">Reference proteome</keyword>
<dbReference type="PANTHER" id="PTHR36852">
    <property type="entry name" value="PROTEIN GVPL 2"/>
    <property type="match status" value="1"/>
</dbReference>
<feature type="compositionally biased region" description="Low complexity" evidence="4">
    <location>
        <begin position="157"/>
        <end position="169"/>
    </location>
</feature>
<name>A0ABV5NEW6_9ACTN</name>
<evidence type="ECO:0000256" key="4">
    <source>
        <dbReference type="SAM" id="MobiDB-lite"/>
    </source>
</evidence>
<reference evidence="5 6" key="1">
    <citation type="submission" date="2024-09" db="EMBL/GenBank/DDBJ databases">
        <authorList>
            <person name="Sun Q."/>
            <person name="Mori K."/>
        </authorList>
    </citation>
    <scope>NUCLEOTIDE SEQUENCE [LARGE SCALE GENOMIC DNA]</scope>
    <source>
        <strain evidence="5 6">JCM 3324</strain>
    </source>
</reference>
<comment type="subcellular location">
    <subcellularLocation>
        <location evidence="2">Gas vesicle</location>
    </subcellularLocation>
</comment>
<evidence type="ECO:0000313" key="6">
    <source>
        <dbReference type="Proteomes" id="UP001589568"/>
    </source>
</evidence>
<dbReference type="EMBL" id="JBHMCF010000003">
    <property type="protein sequence ID" value="MFB9468824.1"/>
    <property type="molecule type" value="Genomic_DNA"/>
</dbReference>
<feature type="region of interest" description="Disordered" evidence="4">
    <location>
        <begin position="127"/>
        <end position="197"/>
    </location>
</feature>
<comment type="caution">
    <text evidence="5">The sequence shown here is derived from an EMBL/GenBank/DDBJ whole genome shotgun (WGS) entry which is preliminary data.</text>
</comment>
<evidence type="ECO:0000256" key="3">
    <source>
        <dbReference type="ARBA" id="ARBA00035643"/>
    </source>
</evidence>
<organism evidence="5 6">
    <name type="scientific">Nonomuraea salmonea</name>
    <dbReference type="NCBI Taxonomy" id="46181"/>
    <lineage>
        <taxon>Bacteria</taxon>
        <taxon>Bacillati</taxon>
        <taxon>Actinomycetota</taxon>
        <taxon>Actinomycetes</taxon>
        <taxon>Streptosporangiales</taxon>
        <taxon>Streptosporangiaceae</taxon>
        <taxon>Nonomuraea</taxon>
    </lineage>
</organism>
<evidence type="ECO:0000256" key="2">
    <source>
        <dbReference type="ARBA" id="ARBA00035108"/>
    </source>
</evidence>
<feature type="compositionally biased region" description="Basic and acidic residues" evidence="4">
    <location>
        <begin position="186"/>
        <end position="197"/>
    </location>
</feature>
<dbReference type="Pfam" id="PF06386">
    <property type="entry name" value="GvpL_GvpF"/>
    <property type="match status" value="1"/>
</dbReference>
<dbReference type="PANTHER" id="PTHR36852:SF1">
    <property type="entry name" value="PROTEIN GVPL 2"/>
    <property type="match status" value="1"/>
</dbReference>
<evidence type="ECO:0000313" key="5">
    <source>
        <dbReference type="EMBL" id="MFB9468824.1"/>
    </source>
</evidence>
<dbReference type="Proteomes" id="UP001589568">
    <property type="component" value="Unassembled WGS sequence"/>
</dbReference>
<sequence>MAEGTYLYAVAREPLSTPAGVAGARVRTIEHDGLVAYVSSVPLDTFGEEPLRRSLEDLDWLAETARAHHRVVDAVAAATTTAPVRLVTVYAGDDQVQDLLTRRGTAFHRVLSHVTGRNEWGVKVYTTLSDPGQEKTPEAAGTRSSRRAAEGTGPDTGSPAHPSPSGAASARHDRDDGTYGRPGRAYLERRRASLRGREQLRKQALRRADHIHRTLSALAADGCRHRPQDPRLSGRHDWMLLNGAYLVDEARATEFAELAGTLGGDGVEIRLTGPWAPYSFTVMETT</sequence>
<evidence type="ECO:0000256" key="1">
    <source>
        <dbReference type="ARBA" id="ARBA00022987"/>
    </source>
</evidence>
<keyword evidence="1" id="KW-0304">Gas vesicle</keyword>
<gene>
    <name evidence="5" type="ORF">ACFFR3_04860</name>
</gene>
<dbReference type="RefSeq" id="WP_379482653.1">
    <property type="nucleotide sequence ID" value="NZ_JBHMCF010000003.1"/>
</dbReference>
<protein>
    <submittedName>
        <fullName evidence="5">GvpL/GvpF family gas vesicle protein</fullName>
    </submittedName>
</protein>